<dbReference type="Pfam" id="PF00595">
    <property type="entry name" value="PDZ"/>
    <property type="match status" value="1"/>
</dbReference>
<dbReference type="GO" id="GO:0006508">
    <property type="term" value="P:proteolysis"/>
    <property type="evidence" value="ECO:0007669"/>
    <property type="project" value="UniProtKB-KW"/>
</dbReference>
<reference evidence="8 9" key="1">
    <citation type="submission" date="2019-02" db="EMBL/GenBank/DDBJ databases">
        <title>Deep-cultivation of Planctomycetes and their phenomic and genomic characterization uncovers novel biology.</title>
        <authorList>
            <person name="Wiegand S."/>
            <person name="Jogler M."/>
            <person name="Boedeker C."/>
            <person name="Pinto D."/>
            <person name="Vollmers J."/>
            <person name="Rivas-Marin E."/>
            <person name="Kohn T."/>
            <person name="Peeters S.H."/>
            <person name="Heuer A."/>
            <person name="Rast P."/>
            <person name="Oberbeckmann S."/>
            <person name="Bunk B."/>
            <person name="Jeske O."/>
            <person name="Meyerdierks A."/>
            <person name="Storesund J.E."/>
            <person name="Kallscheuer N."/>
            <person name="Luecker S."/>
            <person name="Lage O.M."/>
            <person name="Pohl T."/>
            <person name="Merkel B.J."/>
            <person name="Hornburger P."/>
            <person name="Mueller R.-W."/>
            <person name="Bruemmer F."/>
            <person name="Labrenz M."/>
            <person name="Spormann A.M."/>
            <person name="Op den Camp H."/>
            <person name="Overmann J."/>
            <person name="Amann R."/>
            <person name="Jetten M.S.M."/>
            <person name="Mascher T."/>
            <person name="Medema M.H."/>
            <person name="Devos D.P."/>
            <person name="Kaster A.-K."/>
            <person name="Ovreas L."/>
            <person name="Rohde M."/>
            <person name="Galperin M.Y."/>
            <person name="Jogler C."/>
        </authorList>
    </citation>
    <scope>NUCLEOTIDE SEQUENCE [LARGE SCALE GENOMIC DNA]</scope>
    <source>
        <strain evidence="8 9">FF011L</strain>
    </source>
</reference>
<dbReference type="GO" id="GO:0030288">
    <property type="term" value="C:outer membrane-bounded periplasmic space"/>
    <property type="evidence" value="ECO:0007669"/>
    <property type="project" value="TreeGrafter"/>
</dbReference>
<dbReference type="Pfam" id="PF03572">
    <property type="entry name" value="Peptidase_S41"/>
    <property type="match status" value="1"/>
</dbReference>
<dbReference type="OrthoDB" id="9812068at2"/>
<dbReference type="PANTHER" id="PTHR32060">
    <property type="entry name" value="TAIL-SPECIFIC PROTEASE"/>
    <property type="match status" value="1"/>
</dbReference>
<sequence>MPLPAGRFGFRILLVALAVLTTVGAMPRFAAADEPAPTENDRRVSIIVSTLLPRRHLSRRELDDSASQRALGLFIKALDPLKLYFYQSDFDEFSAYQTTLDDSVKKGDLTTTYKIFNRFLERVDERVAVVDKLLSEPFDFSRQEMLVTDPDAARYPLNADEATDRWRKQLKYNLLDLKDEGKEGEEAIEQLRRRYQRYARRWHQTESDDVLELFLTSITSSYDPHTTYMSPSSLDDFEMLMRLSLDGIGAALREKDGYTVVTNVIPGGAADKHGKLKEDDYVVSVGQGKEGEGEMVDIVEMPLKQVVQMIRGAAGTTVRLGVKPGGVGDVLTYEIVRAKVQLEDSAARGQVIEHEMEEGGKKMKIGYINLPSFYMDMEAARQNRPDYRSSTRDVRRLLDGFRDENVECVVLDLSKNGGGSLTEAISLTGLFIDQGTVVQVKNSDGSVDQYDDEEAGVAWDGPLVVMTSQFSASASEILAGAIKDYRRGLIVGDEKTHGKGTVQTLMDLARELLGTNRENFGALKVTLQQFYLPDGDSTQKAGVAADVILPSLTTHMDVGEDDLEYALEHDRVPRSNHRIYNMVPADVLGQVRAQSADRIAKNEEFTKLQRQIDSYRKQKDEQFISLDEEQFFARRKELNADKEDIEAEVEQQSPDDEVFTKTYYNDEVLNIAQDYATDLQRQNLASAK</sequence>
<feature type="domain" description="PDZ" evidence="7">
    <location>
        <begin position="238"/>
        <end position="313"/>
    </location>
</feature>
<dbReference type="PROSITE" id="PS50106">
    <property type="entry name" value="PDZ"/>
    <property type="match status" value="1"/>
</dbReference>
<dbReference type="AlphaFoldDB" id="A0A517MFP8"/>
<dbReference type="Proteomes" id="UP000320672">
    <property type="component" value="Chromosome"/>
</dbReference>
<dbReference type="CDD" id="cd06782">
    <property type="entry name" value="cpPDZ_CPP-like"/>
    <property type="match status" value="1"/>
</dbReference>
<feature type="coiled-coil region" evidence="6">
    <location>
        <begin position="174"/>
        <end position="201"/>
    </location>
</feature>
<evidence type="ECO:0000256" key="3">
    <source>
        <dbReference type="ARBA" id="ARBA00022801"/>
    </source>
</evidence>
<dbReference type="Gene3D" id="3.90.226.10">
    <property type="entry name" value="2-enoyl-CoA Hydratase, Chain A, domain 1"/>
    <property type="match status" value="1"/>
</dbReference>
<dbReference type="InterPro" id="IPR004447">
    <property type="entry name" value="Peptidase_S41A"/>
</dbReference>
<dbReference type="GO" id="GO:0004252">
    <property type="term" value="F:serine-type endopeptidase activity"/>
    <property type="evidence" value="ECO:0007669"/>
    <property type="project" value="UniProtKB-EC"/>
</dbReference>
<dbReference type="InterPro" id="IPR005151">
    <property type="entry name" value="Tail-specific_protease"/>
</dbReference>
<keyword evidence="2 5" id="KW-0645">Protease</keyword>
<comment type="similarity">
    <text evidence="1 5">Belongs to the peptidase S41A family.</text>
</comment>
<dbReference type="InterPro" id="IPR036034">
    <property type="entry name" value="PDZ_sf"/>
</dbReference>
<evidence type="ECO:0000256" key="5">
    <source>
        <dbReference type="RuleBase" id="RU004404"/>
    </source>
</evidence>
<dbReference type="Gene3D" id="2.30.42.10">
    <property type="match status" value="1"/>
</dbReference>
<dbReference type="CDD" id="cd07560">
    <property type="entry name" value="Peptidase_S41_CPP"/>
    <property type="match status" value="1"/>
</dbReference>
<dbReference type="SMART" id="SM00228">
    <property type="entry name" value="PDZ"/>
    <property type="match status" value="1"/>
</dbReference>
<dbReference type="Pfam" id="PF17804">
    <property type="entry name" value="TSP_NTD"/>
    <property type="match status" value="1"/>
</dbReference>
<dbReference type="FunFam" id="3.90.226.10:FF:000090">
    <property type="entry name" value="Tail-specific protease"/>
    <property type="match status" value="1"/>
</dbReference>
<dbReference type="InterPro" id="IPR029045">
    <property type="entry name" value="ClpP/crotonase-like_dom_sf"/>
</dbReference>
<dbReference type="SUPFAM" id="SSF52096">
    <property type="entry name" value="ClpP/crotonase"/>
    <property type="match status" value="1"/>
</dbReference>
<dbReference type="NCBIfam" id="TIGR00225">
    <property type="entry name" value="prc"/>
    <property type="match status" value="1"/>
</dbReference>
<evidence type="ECO:0000313" key="9">
    <source>
        <dbReference type="Proteomes" id="UP000320672"/>
    </source>
</evidence>
<name>A0A517MFP8_9BACT</name>
<dbReference type="SUPFAM" id="SSF50156">
    <property type="entry name" value="PDZ domain-like"/>
    <property type="match status" value="1"/>
</dbReference>
<dbReference type="PANTHER" id="PTHR32060:SF22">
    <property type="entry name" value="CARBOXYL-TERMINAL-PROCESSING PEPTIDASE 3, CHLOROPLASTIC"/>
    <property type="match status" value="1"/>
</dbReference>
<dbReference type="InterPro" id="IPR001478">
    <property type="entry name" value="PDZ"/>
</dbReference>
<feature type="coiled-coil region" evidence="6">
    <location>
        <begin position="598"/>
        <end position="648"/>
    </location>
</feature>
<proteinExistence type="inferred from homology"/>
<dbReference type="EC" id="3.4.21.102" evidence="8"/>
<keyword evidence="4 5" id="KW-0720">Serine protease</keyword>
<dbReference type="Pfam" id="PF11818">
    <property type="entry name" value="DUF3340"/>
    <property type="match status" value="1"/>
</dbReference>
<dbReference type="GO" id="GO:0007165">
    <property type="term" value="P:signal transduction"/>
    <property type="evidence" value="ECO:0007669"/>
    <property type="project" value="TreeGrafter"/>
</dbReference>
<keyword evidence="6" id="KW-0175">Coiled coil</keyword>
<organism evidence="8 9">
    <name type="scientific">Roseimaritima multifibrata</name>
    <dbReference type="NCBI Taxonomy" id="1930274"/>
    <lineage>
        <taxon>Bacteria</taxon>
        <taxon>Pseudomonadati</taxon>
        <taxon>Planctomycetota</taxon>
        <taxon>Planctomycetia</taxon>
        <taxon>Pirellulales</taxon>
        <taxon>Pirellulaceae</taxon>
        <taxon>Roseimaritima</taxon>
    </lineage>
</organism>
<evidence type="ECO:0000256" key="2">
    <source>
        <dbReference type="ARBA" id="ARBA00022670"/>
    </source>
</evidence>
<protein>
    <submittedName>
        <fullName evidence="8">Tail-specific protease</fullName>
        <ecNumber evidence="8">3.4.21.102</ecNumber>
    </submittedName>
</protein>
<dbReference type="KEGG" id="rml:FF011L_24880"/>
<evidence type="ECO:0000256" key="6">
    <source>
        <dbReference type="SAM" id="Coils"/>
    </source>
</evidence>
<accession>A0A517MFP8</accession>
<dbReference type="EMBL" id="CP036262">
    <property type="protein sequence ID" value="QDS93715.1"/>
    <property type="molecule type" value="Genomic_DNA"/>
</dbReference>
<keyword evidence="9" id="KW-1185">Reference proteome</keyword>
<dbReference type="SMART" id="SM00245">
    <property type="entry name" value="TSPc"/>
    <property type="match status" value="1"/>
</dbReference>
<evidence type="ECO:0000313" key="8">
    <source>
        <dbReference type="EMBL" id="QDS93715.1"/>
    </source>
</evidence>
<dbReference type="InterPro" id="IPR020992">
    <property type="entry name" value="Tail_Prtase_C"/>
</dbReference>
<gene>
    <name evidence="8" type="primary">prc</name>
    <name evidence="8" type="ORF">FF011L_24880</name>
</gene>
<keyword evidence="3 5" id="KW-0378">Hydrolase</keyword>
<dbReference type="RefSeq" id="WP_145351824.1">
    <property type="nucleotide sequence ID" value="NZ_CP036262.1"/>
</dbReference>
<dbReference type="InterPro" id="IPR040573">
    <property type="entry name" value="TSP_N"/>
</dbReference>
<evidence type="ECO:0000256" key="1">
    <source>
        <dbReference type="ARBA" id="ARBA00009179"/>
    </source>
</evidence>
<evidence type="ECO:0000256" key="4">
    <source>
        <dbReference type="ARBA" id="ARBA00022825"/>
    </source>
</evidence>
<evidence type="ECO:0000259" key="7">
    <source>
        <dbReference type="PROSITE" id="PS50106"/>
    </source>
</evidence>